<feature type="domain" description="Major facilitator superfamily (MFS) profile" evidence="8">
    <location>
        <begin position="29"/>
        <end position="481"/>
    </location>
</feature>
<accession>A0A1I7L8A0</accession>
<dbReference type="Proteomes" id="UP000183508">
    <property type="component" value="Unassembled WGS sequence"/>
</dbReference>
<keyword evidence="5 7" id="KW-1133">Transmembrane helix</keyword>
<keyword evidence="10" id="KW-1185">Reference proteome</keyword>
<dbReference type="RefSeq" id="WP_245784055.1">
    <property type="nucleotide sequence ID" value="NZ_FPBV01000028.1"/>
</dbReference>
<dbReference type="Gene3D" id="1.20.1250.20">
    <property type="entry name" value="MFS general substrate transporter like domains"/>
    <property type="match status" value="1"/>
</dbReference>
<dbReference type="eggNOG" id="COG0477">
    <property type="taxonomic scope" value="Bacteria"/>
</dbReference>
<evidence type="ECO:0000256" key="2">
    <source>
        <dbReference type="ARBA" id="ARBA00022448"/>
    </source>
</evidence>
<feature type="transmembrane region" description="Helical" evidence="7">
    <location>
        <begin position="348"/>
        <end position="368"/>
    </location>
</feature>
<feature type="transmembrane region" description="Helical" evidence="7">
    <location>
        <begin position="246"/>
        <end position="264"/>
    </location>
</feature>
<evidence type="ECO:0000256" key="5">
    <source>
        <dbReference type="ARBA" id="ARBA00022989"/>
    </source>
</evidence>
<dbReference type="CDD" id="cd17321">
    <property type="entry name" value="MFS_MMR_MDR_like"/>
    <property type="match status" value="1"/>
</dbReference>
<evidence type="ECO:0000256" key="1">
    <source>
        <dbReference type="ARBA" id="ARBA00004651"/>
    </source>
</evidence>
<dbReference type="EMBL" id="FPBV01000028">
    <property type="protein sequence ID" value="SFV05766.1"/>
    <property type="molecule type" value="Genomic_DNA"/>
</dbReference>
<feature type="transmembrane region" description="Helical" evidence="7">
    <location>
        <begin position="285"/>
        <end position="308"/>
    </location>
</feature>
<reference evidence="10" key="1">
    <citation type="submission" date="2016-10" db="EMBL/GenBank/DDBJ databases">
        <authorList>
            <person name="Varghese N."/>
        </authorList>
    </citation>
    <scope>NUCLEOTIDE SEQUENCE [LARGE SCALE GENOMIC DNA]</scope>
    <source>
        <strain evidence="10">DSM 17980</strain>
    </source>
</reference>
<feature type="transmembrane region" description="Helical" evidence="7">
    <location>
        <begin position="374"/>
        <end position="392"/>
    </location>
</feature>
<comment type="subcellular location">
    <subcellularLocation>
        <location evidence="1">Cell membrane</location>
        <topology evidence="1">Multi-pass membrane protein</topology>
    </subcellularLocation>
</comment>
<evidence type="ECO:0000256" key="3">
    <source>
        <dbReference type="ARBA" id="ARBA00022475"/>
    </source>
</evidence>
<dbReference type="AlphaFoldDB" id="A0A1I7L8A0"/>
<evidence type="ECO:0000256" key="6">
    <source>
        <dbReference type="ARBA" id="ARBA00023136"/>
    </source>
</evidence>
<evidence type="ECO:0000259" key="8">
    <source>
        <dbReference type="PROSITE" id="PS50850"/>
    </source>
</evidence>
<proteinExistence type="predicted"/>
<feature type="transmembrane region" description="Helical" evidence="7">
    <location>
        <begin position="215"/>
        <end position="234"/>
    </location>
</feature>
<dbReference type="NCBIfam" id="TIGR00711">
    <property type="entry name" value="efflux_EmrB"/>
    <property type="match status" value="1"/>
</dbReference>
<dbReference type="Gene3D" id="1.20.1720.10">
    <property type="entry name" value="Multidrug resistance protein D"/>
    <property type="match status" value="1"/>
</dbReference>
<name>A0A1I7L8A0_9BACL</name>
<dbReference type="STRING" id="392015.SAMN05421543_1283"/>
<dbReference type="GO" id="GO:0005886">
    <property type="term" value="C:plasma membrane"/>
    <property type="evidence" value="ECO:0007669"/>
    <property type="project" value="UniProtKB-SubCell"/>
</dbReference>
<feature type="transmembrane region" description="Helical" evidence="7">
    <location>
        <begin position="183"/>
        <end position="203"/>
    </location>
</feature>
<protein>
    <submittedName>
        <fullName evidence="9">Drug resistance transporter, EmrB/QacA subfamily</fullName>
    </submittedName>
</protein>
<dbReference type="InterPro" id="IPR020846">
    <property type="entry name" value="MFS_dom"/>
</dbReference>
<evidence type="ECO:0000313" key="10">
    <source>
        <dbReference type="Proteomes" id="UP000183508"/>
    </source>
</evidence>
<evidence type="ECO:0000256" key="4">
    <source>
        <dbReference type="ARBA" id="ARBA00022692"/>
    </source>
</evidence>
<evidence type="ECO:0000313" key="9">
    <source>
        <dbReference type="EMBL" id="SFV05766.1"/>
    </source>
</evidence>
<dbReference type="InterPro" id="IPR036259">
    <property type="entry name" value="MFS_trans_sf"/>
</dbReference>
<feature type="transmembrane region" description="Helical" evidence="7">
    <location>
        <begin position="320"/>
        <end position="341"/>
    </location>
</feature>
<sequence>MPSNGSGHHVLEMLPLRAIRHRPGYHWFVVGTVCIGAFMAALDASIINIALPVLKQHFGVRMHVVEWVSLAYLLTLAGLVVPFARLADMMGRRWMYALGFTVFIVGSLLCGLAFSLPFLLGARVLQAVGAAMLQANSVAIITAATPPEQRGRAIGFQASAQGIGLSLGPAIGGALISFLDWRWIFFVNLPVGLVGTVLGILLLPRDKVPAKRERFDFAGAILLVPTLVALIYVLNMGLKEGWTSPLVVASYVVLVLAGVGFLVLERRTPFPIVDLGLFRNKTFTLGSLTGVLSFTVMYAVLLLTPFYLDNVEHMDSLRSGLYLTIVPIGMTLFTPVSGALADRYGTRMPTVLGMTAACAGSLCLSGMGAGMQRLLLVIGLFLVGLGIGVFTPPNNSSVMGSAPANRLGVAGGILNMSRTLGMGLGVTLGGLCYQLFLDLQGVADEKVAPTWAMVHAFHGAFLVTACVAGLTVLLSVARRGS</sequence>
<feature type="transmembrane region" description="Helical" evidence="7">
    <location>
        <begin position="456"/>
        <end position="477"/>
    </location>
</feature>
<organism evidence="9 10">
    <name type="scientific">Alicyclobacillus macrosporangiidus</name>
    <dbReference type="NCBI Taxonomy" id="392015"/>
    <lineage>
        <taxon>Bacteria</taxon>
        <taxon>Bacillati</taxon>
        <taxon>Bacillota</taxon>
        <taxon>Bacilli</taxon>
        <taxon>Bacillales</taxon>
        <taxon>Alicyclobacillaceae</taxon>
        <taxon>Alicyclobacillus</taxon>
    </lineage>
</organism>
<dbReference type="Pfam" id="PF07690">
    <property type="entry name" value="MFS_1"/>
    <property type="match status" value="1"/>
</dbReference>
<dbReference type="GO" id="GO:0022857">
    <property type="term" value="F:transmembrane transporter activity"/>
    <property type="evidence" value="ECO:0007669"/>
    <property type="project" value="InterPro"/>
</dbReference>
<feature type="transmembrane region" description="Helical" evidence="7">
    <location>
        <begin position="94"/>
        <end position="118"/>
    </location>
</feature>
<dbReference type="SUPFAM" id="SSF103473">
    <property type="entry name" value="MFS general substrate transporter"/>
    <property type="match status" value="1"/>
</dbReference>
<keyword evidence="4 7" id="KW-0812">Transmembrane</keyword>
<dbReference type="PROSITE" id="PS50850">
    <property type="entry name" value="MFS"/>
    <property type="match status" value="1"/>
</dbReference>
<keyword evidence="3" id="KW-1003">Cell membrane</keyword>
<dbReference type="PANTHER" id="PTHR42718:SF46">
    <property type="entry name" value="BLR6921 PROTEIN"/>
    <property type="match status" value="1"/>
</dbReference>
<gene>
    <name evidence="9" type="ORF">SAMN05421543_1283</name>
</gene>
<dbReference type="InterPro" id="IPR004638">
    <property type="entry name" value="EmrB-like"/>
</dbReference>
<evidence type="ECO:0000256" key="7">
    <source>
        <dbReference type="SAM" id="Phobius"/>
    </source>
</evidence>
<feature type="transmembrane region" description="Helical" evidence="7">
    <location>
        <begin position="25"/>
        <end position="47"/>
    </location>
</feature>
<dbReference type="InterPro" id="IPR011701">
    <property type="entry name" value="MFS"/>
</dbReference>
<keyword evidence="2" id="KW-0813">Transport</keyword>
<dbReference type="PANTHER" id="PTHR42718">
    <property type="entry name" value="MAJOR FACILITATOR SUPERFAMILY MULTIDRUG TRANSPORTER MFSC"/>
    <property type="match status" value="1"/>
</dbReference>
<dbReference type="PRINTS" id="PR01036">
    <property type="entry name" value="TCRTETB"/>
</dbReference>
<keyword evidence="6 7" id="KW-0472">Membrane</keyword>
<feature type="transmembrane region" description="Helical" evidence="7">
    <location>
        <begin position="413"/>
        <end position="436"/>
    </location>
</feature>
<feature type="transmembrane region" description="Helical" evidence="7">
    <location>
        <begin position="67"/>
        <end position="87"/>
    </location>
</feature>